<organism evidence="1 2">
    <name type="scientific">Adineta steineri</name>
    <dbReference type="NCBI Taxonomy" id="433720"/>
    <lineage>
        <taxon>Eukaryota</taxon>
        <taxon>Metazoa</taxon>
        <taxon>Spiralia</taxon>
        <taxon>Gnathifera</taxon>
        <taxon>Rotifera</taxon>
        <taxon>Eurotatoria</taxon>
        <taxon>Bdelloidea</taxon>
        <taxon>Adinetida</taxon>
        <taxon>Adinetidae</taxon>
        <taxon>Adineta</taxon>
    </lineage>
</organism>
<evidence type="ECO:0000313" key="2">
    <source>
        <dbReference type="Proteomes" id="UP000663845"/>
    </source>
</evidence>
<dbReference type="GO" id="GO:0019894">
    <property type="term" value="F:kinesin binding"/>
    <property type="evidence" value="ECO:0007669"/>
    <property type="project" value="TreeGrafter"/>
</dbReference>
<proteinExistence type="predicted"/>
<evidence type="ECO:0000313" key="1">
    <source>
        <dbReference type="EMBL" id="CAF1192630.1"/>
    </source>
</evidence>
<dbReference type="GO" id="GO:0008432">
    <property type="term" value="F:JUN kinase binding"/>
    <property type="evidence" value="ECO:0007669"/>
    <property type="project" value="TreeGrafter"/>
</dbReference>
<name>A0A814VSA9_9BILA</name>
<reference evidence="1" key="1">
    <citation type="submission" date="2021-02" db="EMBL/GenBank/DDBJ databases">
        <authorList>
            <person name="Nowell W R."/>
        </authorList>
    </citation>
    <scope>NUCLEOTIDE SEQUENCE</scope>
</reference>
<dbReference type="Proteomes" id="UP000663845">
    <property type="component" value="Unassembled WGS sequence"/>
</dbReference>
<dbReference type="EMBL" id="CAJNOG010000352">
    <property type="protein sequence ID" value="CAF1192630.1"/>
    <property type="molecule type" value="Genomic_DNA"/>
</dbReference>
<gene>
    <name evidence="1" type="ORF">JYZ213_LOCUS26433</name>
</gene>
<sequence>MSSSTSASTKPGSVVRVSDQASSSNYIPYCSMNNAQLSFHGFRDAVKFFVAVPGQAPSQILLNDDKPSEALTSISSSSPFGDILVVSGGDGYIDFRLGNTTTENTNRNTSYLTVWHLGSA</sequence>
<dbReference type="GO" id="GO:0005078">
    <property type="term" value="F:MAP-kinase scaffold activity"/>
    <property type="evidence" value="ECO:0007669"/>
    <property type="project" value="InterPro"/>
</dbReference>
<dbReference type="GO" id="GO:0016192">
    <property type="term" value="P:vesicle-mediated transport"/>
    <property type="evidence" value="ECO:0007669"/>
    <property type="project" value="TreeGrafter"/>
</dbReference>
<dbReference type="AlphaFoldDB" id="A0A814VSA9"/>
<dbReference type="GO" id="GO:0005737">
    <property type="term" value="C:cytoplasm"/>
    <property type="evidence" value="ECO:0007669"/>
    <property type="project" value="TreeGrafter"/>
</dbReference>
<dbReference type="PANTHER" id="PTHR13886">
    <property type="entry name" value="JNK/SAPK-ASSOCIATED PROTEIN"/>
    <property type="match status" value="1"/>
</dbReference>
<comment type="caution">
    <text evidence="1">The sequence shown here is derived from an EMBL/GenBank/DDBJ whole genome shotgun (WGS) entry which is preliminary data.</text>
</comment>
<dbReference type="PANTHER" id="PTHR13886:SF4">
    <property type="entry name" value="JNK-INTERACTING PROTEIN 3"/>
    <property type="match status" value="1"/>
</dbReference>
<dbReference type="GO" id="GO:0030159">
    <property type="term" value="F:signaling receptor complex adaptor activity"/>
    <property type="evidence" value="ECO:0007669"/>
    <property type="project" value="TreeGrafter"/>
</dbReference>
<protein>
    <submittedName>
        <fullName evidence="1">Uncharacterized protein</fullName>
    </submittedName>
</protein>
<dbReference type="InterPro" id="IPR039911">
    <property type="entry name" value="JIP3/JIP4"/>
</dbReference>
<accession>A0A814VSA9</accession>